<sequence length="361" mass="41577">MEDAPFEEAFDDFCLGNSNYGPYWDHILGYWKASLERPGRILFLKYEDMKRDPKNDVKKLAEFIGYPFSIEEEEAGVVEKTIQLCSFENLSKLEVNKRGKLPGKYRAIENRYFYRKAKVGDWENYFTDEMKEKIDKLTDQKMSGTGNFKSISSISAMEDIFETLVQHNPNWSKGRLTFYKYQGFWNTKDLVEGTTFAQQSFKVEPSDVLLSSCPKTGTTWLKALAFAIATRDKFDDSTSPLLTTLSHECIPLVEKYVEHIEDNHKNAGSPGLVATHLPYASLPKSFIASNCKIVYIYGNVKDVVVSYYHYIREVLKLSMEDAPFEEAFNDFCQGISPYDHTGIICWDIGKQAWKGQREFFS</sequence>
<evidence type="ECO:0000313" key="6">
    <source>
        <dbReference type="Proteomes" id="UP001172457"/>
    </source>
</evidence>
<dbReference type="Pfam" id="PF00685">
    <property type="entry name" value="Sulfotransfer_1"/>
    <property type="match status" value="2"/>
</dbReference>
<dbReference type="Gene3D" id="3.40.50.300">
    <property type="entry name" value="P-loop containing nucleotide triphosphate hydrolases"/>
    <property type="match status" value="2"/>
</dbReference>
<comment type="caution">
    <text evidence="5">The sequence shown here is derived from an EMBL/GenBank/DDBJ whole genome shotgun (WGS) entry which is preliminary data.</text>
</comment>
<dbReference type="InterPro" id="IPR000863">
    <property type="entry name" value="Sulfotransferase_dom"/>
</dbReference>
<comment type="similarity">
    <text evidence="1 3">Belongs to the sulfotransferase 1 family.</text>
</comment>
<keyword evidence="6" id="KW-1185">Reference proteome</keyword>
<evidence type="ECO:0000256" key="1">
    <source>
        <dbReference type="ARBA" id="ARBA00005771"/>
    </source>
</evidence>
<dbReference type="Proteomes" id="UP001172457">
    <property type="component" value="Chromosome 1"/>
</dbReference>
<feature type="domain" description="Sulfotransferase" evidence="4">
    <location>
        <begin position="205"/>
        <end position="338"/>
    </location>
</feature>
<proteinExistence type="inferred from homology"/>
<evidence type="ECO:0000256" key="3">
    <source>
        <dbReference type="RuleBase" id="RU361155"/>
    </source>
</evidence>
<keyword evidence="2 3" id="KW-0808">Transferase</keyword>
<reference evidence="5" key="1">
    <citation type="submission" date="2023-03" db="EMBL/GenBank/DDBJ databases">
        <title>Chromosome-scale reference genome and RAD-based genetic map of yellow starthistle (Centaurea solstitialis) reveal putative structural variation and QTLs associated with invader traits.</title>
        <authorList>
            <person name="Reatini B."/>
            <person name="Cang F.A."/>
            <person name="Jiang Q."/>
            <person name="Mckibben M.T.W."/>
            <person name="Barker M.S."/>
            <person name="Rieseberg L.H."/>
            <person name="Dlugosch K.M."/>
        </authorList>
    </citation>
    <scope>NUCLEOTIDE SEQUENCE</scope>
    <source>
        <strain evidence="5">CAN-66</strain>
        <tissue evidence="5">Leaf</tissue>
    </source>
</reference>
<dbReference type="EC" id="2.8.2.-" evidence="3"/>
<dbReference type="GO" id="GO:0008146">
    <property type="term" value="F:sulfotransferase activity"/>
    <property type="evidence" value="ECO:0007669"/>
    <property type="project" value="InterPro"/>
</dbReference>
<feature type="domain" description="Sulfotransferase" evidence="4">
    <location>
        <begin position="2"/>
        <end position="146"/>
    </location>
</feature>
<evidence type="ECO:0000313" key="5">
    <source>
        <dbReference type="EMBL" id="KAJ9565453.1"/>
    </source>
</evidence>
<protein>
    <recommendedName>
        <fullName evidence="3">Sulfotransferase</fullName>
        <ecNumber evidence="3">2.8.2.-</ecNumber>
    </recommendedName>
</protein>
<dbReference type="EMBL" id="JARYMX010000001">
    <property type="protein sequence ID" value="KAJ9565453.1"/>
    <property type="molecule type" value="Genomic_DNA"/>
</dbReference>
<organism evidence="5 6">
    <name type="scientific">Centaurea solstitialis</name>
    <name type="common">yellow star-thistle</name>
    <dbReference type="NCBI Taxonomy" id="347529"/>
    <lineage>
        <taxon>Eukaryota</taxon>
        <taxon>Viridiplantae</taxon>
        <taxon>Streptophyta</taxon>
        <taxon>Embryophyta</taxon>
        <taxon>Tracheophyta</taxon>
        <taxon>Spermatophyta</taxon>
        <taxon>Magnoliopsida</taxon>
        <taxon>eudicotyledons</taxon>
        <taxon>Gunneridae</taxon>
        <taxon>Pentapetalae</taxon>
        <taxon>asterids</taxon>
        <taxon>campanulids</taxon>
        <taxon>Asterales</taxon>
        <taxon>Asteraceae</taxon>
        <taxon>Carduoideae</taxon>
        <taxon>Cardueae</taxon>
        <taxon>Centaureinae</taxon>
        <taxon>Centaurea</taxon>
    </lineage>
</organism>
<evidence type="ECO:0000259" key="4">
    <source>
        <dbReference type="Pfam" id="PF00685"/>
    </source>
</evidence>
<dbReference type="InterPro" id="IPR027417">
    <property type="entry name" value="P-loop_NTPase"/>
</dbReference>
<dbReference type="PANTHER" id="PTHR11783">
    <property type="entry name" value="SULFOTRANSFERASE SULT"/>
    <property type="match status" value="1"/>
</dbReference>
<accession>A0AA38TQY4</accession>
<evidence type="ECO:0000256" key="2">
    <source>
        <dbReference type="ARBA" id="ARBA00022679"/>
    </source>
</evidence>
<name>A0AA38TQY4_9ASTR</name>
<gene>
    <name evidence="5" type="ORF">OSB04_001419</name>
</gene>
<dbReference type="SUPFAM" id="SSF52540">
    <property type="entry name" value="P-loop containing nucleoside triphosphate hydrolases"/>
    <property type="match status" value="2"/>
</dbReference>
<dbReference type="AlphaFoldDB" id="A0AA38TQY4"/>